<name>A0A016QKV0_9DEIO</name>
<gene>
    <name evidence="4" type="ORF">DEIPH_ctg139orf0142</name>
</gene>
<proteinExistence type="inferred from homology"/>
<accession>A0A016QKV0</accession>
<protein>
    <submittedName>
        <fullName evidence="4">CopG family protein</fullName>
    </submittedName>
</protein>
<reference evidence="4 5" key="1">
    <citation type="submission" date="2014-03" db="EMBL/GenBank/DDBJ databases">
        <title>Draft genome sequence of Deinococcus phoenicis 1P10ME.</title>
        <authorList>
            <person name="Stepanov V.G."/>
            <person name="Vaishampayan P."/>
            <person name="Venkateswaran K."/>
            <person name="Fox G.E."/>
        </authorList>
    </citation>
    <scope>NUCLEOTIDE SEQUENCE [LARGE SCALE GENOMIC DNA]</scope>
    <source>
        <strain evidence="4 5">1P10ME</strain>
    </source>
</reference>
<dbReference type="PANTHER" id="PTHR35401:SF2">
    <property type="entry name" value="ABC-TYPE TRANSPORT SYSTEM"/>
    <property type="match status" value="1"/>
</dbReference>
<evidence type="ECO:0000313" key="4">
    <source>
        <dbReference type="EMBL" id="EYB66414.1"/>
    </source>
</evidence>
<comment type="similarity">
    <text evidence="2">Belongs to the TacA antitoxin family.</text>
</comment>
<dbReference type="InterPro" id="IPR010985">
    <property type="entry name" value="Ribbon_hlx_hlx"/>
</dbReference>
<dbReference type="PANTHER" id="PTHR35401">
    <property type="entry name" value="COPG FAMILY HELIX-TURN-HELIX PROTEIN-RELATED-RELATED"/>
    <property type="match status" value="1"/>
</dbReference>
<dbReference type="Proteomes" id="UP000020492">
    <property type="component" value="Unassembled WGS sequence"/>
</dbReference>
<dbReference type="EMBL" id="JHAC01000093">
    <property type="protein sequence ID" value="EYB66414.1"/>
    <property type="molecule type" value="Genomic_DNA"/>
</dbReference>
<dbReference type="Pfam" id="PF08681">
    <property type="entry name" value="TacA1"/>
    <property type="match status" value="1"/>
</dbReference>
<dbReference type="GO" id="GO:0006355">
    <property type="term" value="P:regulation of DNA-templated transcription"/>
    <property type="evidence" value="ECO:0007669"/>
    <property type="project" value="InterPro"/>
</dbReference>
<dbReference type="Gene3D" id="1.20.5.780">
    <property type="entry name" value="Single helix bin"/>
    <property type="match status" value="1"/>
</dbReference>
<evidence type="ECO:0000313" key="5">
    <source>
        <dbReference type="Proteomes" id="UP000020492"/>
    </source>
</evidence>
<dbReference type="eggNOG" id="COG4453">
    <property type="taxonomic scope" value="Bacteria"/>
</dbReference>
<dbReference type="SUPFAM" id="SSF47598">
    <property type="entry name" value="Ribbon-helix-helix"/>
    <property type="match status" value="1"/>
</dbReference>
<dbReference type="PATRIC" id="fig|1476583.3.peg.3654"/>
<keyword evidence="5" id="KW-1185">Reference proteome</keyword>
<dbReference type="InterPro" id="IPR014795">
    <property type="entry name" value="TacA_1-like"/>
</dbReference>
<evidence type="ECO:0000256" key="2">
    <source>
        <dbReference type="ARBA" id="ARBA00049988"/>
    </source>
</evidence>
<dbReference type="OrthoDB" id="573898at2"/>
<evidence type="ECO:0000256" key="1">
    <source>
        <dbReference type="ARBA" id="ARBA00022649"/>
    </source>
</evidence>
<keyword evidence="1" id="KW-1277">Toxin-antitoxin system</keyword>
<dbReference type="AlphaFoldDB" id="A0A016QKV0"/>
<comment type="caution">
    <text evidence="4">The sequence shown here is derived from an EMBL/GenBank/DDBJ whole genome shotgun (WGS) entry which is preliminary data.</text>
</comment>
<organism evidence="4 5">
    <name type="scientific">Deinococcus phoenicis</name>
    <dbReference type="NCBI Taxonomy" id="1476583"/>
    <lineage>
        <taxon>Bacteria</taxon>
        <taxon>Thermotogati</taxon>
        <taxon>Deinococcota</taxon>
        <taxon>Deinococci</taxon>
        <taxon>Deinococcales</taxon>
        <taxon>Deinococcaceae</taxon>
        <taxon>Deinococcus</taxon>
    </lineage>
</organism>
<sequence>MPRTAKAQRLEARIDAEKKEAIGAAAAVQGLSISDFVIQAAYSSALATLEAHRTLQLSTADQQLFMETLMNPPAPNEALRKAAASSRERFGS</sequence>
<evidence type="ECO:0000256" key="3">
    <source>
        <dbReference type="SAM" id="MobiDB-lite"/>
    </source>
</evidence>
<dbReference type="STRING" id="1476583.DEIPH_ctg139orf0142"/>
<feature type="region of interest" description="Disordered" evidence="3">
    <location>
        <begin position="71"/>
        <end position="92"/>
    </location>
</feature>
<dbReference type="RefSeq" id="WP_034360989.1">
    <property type="nucleotide sequence ID" value="NZ_JHAC01000093.1"/>
</dbReference>